<protein>
    <submittedName>
        <fullName evidence="2">Toprim-like</fullName>
    </submittedName>
</protein>
<evidence type="ECO:0000313" key="1">
    <source>
        <dbReference type="EMBL" id="PQA92083.1"/>
    </source>
</evidence>
<evidence type="ECO:0000313" key="3">
    <source>
        <dbReference type="Proteomes" id="UP000186246"/>
    </source>
</evidence>
<sequence length="414" mass="49047">MNYLINWDKIKNEVDIEQYFLFKMGSLYTFDRYKQAYVSDKNGNHGDIIRFFKHEKTGVKMYYSIVSQDSGDIIQFIRKRILQNTDATSEEINRELKNYLGVGNIRYIPKREAGHFEVNSQPEEKEFKVYGHIIQKIDQHYKYLTGFRKLSPKALESNLFKNIFFTYKTYSNESLGFYLKDINGKIVGINRIQTEENEFFNKKWFDRNSHNRVGFTFSDKLPDTETLSIFESTFDAISFYEIYKLKSVQYCSTNGELSFRKAQLLNDYFFKNDFKNIILGNDNDIAGNYFNLNITGTFIKEITNIRKSENNVCIELQSIMNNTKINILLQFFKKSNNKYSLDDKTDLPQSYFTETLSENINVYFFIIPNELESIQFFVGLLLRAWDLERVITIHQPVHKDFNEDLIHYKNTNHG</sequence>
<dbReference type="Proteomes" id="UP000186246">
    <property type="component" value="Unassembled WGS sequence"/>
</dbReference>
<proteinExistence type="predicted"/>
<organism evidence="2 3">
    <name type="scientific">Chryseobacterium piscicola</name>
    <dbReference type="NCBI Taxonomy" id="551459"/>
    <lineage>
        <taxon>Bacteria</taxon>
        <taxon>Pseudomonadati</taxon>
        <taxon>Bacteroidota</taxon>
        <taxon>Flavobacteriia</taxon>
        <taxon>Flavobacteriales</taxon>
        <taxon>Weeksellaceae</taxon>
        <taxon>Chryseobacterium group</taxon>
        <taxon>Chryseobacterium</taxon>
    </lineage>
</organism>
<accession>A0A1N7PFS3</accession>
<dbReference type="EMBL" id="FTOJ01000014">
    <property type="protein sequence ID" value="SIT09396.1"/>
    <property type="molecule type" value="Genomic_DNA"/>
</dbReference>
<dbReference type="Proteomes" id="UP000238314">
    <property type="component" value="Unassembled WGS sequence"/>
</dbReference>
<evidence type="ECO:0000313" key="4">
    <source>
        <dbReference type="Proteomes" id="UP000238314"/>
    </source>
</evidence>
<reference evidence="2" key="3">
    <citation type="submission" date="2017-01" db="EMBL/GenBank/DDBJ databases">
        <authorList>
            <person name="Mah S.A."/>
            <person name="Swanson W.J."/>
            <person name="Moy G.W."/>
            <person name="Vacquier V.D."/>
        </authorList>
    </citation>
    <scope>NUCLEOTIDE SEQUENCE [LARGE SCALE GENOMIC DNA]</scope>
    <source>
        <strain evidence="2">DSM 21068</strain>
    </source>
</reference>
<dbReference type="EMBL" id="MUGO01000017">
    <property type="protein sequence ID" value="PQA92083.1"/>
    <property type="molecule type" value="Genomic_DNA"/>
</dbReference>
<evidence type="ECO:0000313" key="2">
    <source>
        <dbReference type="EMBL" id="SIT09396.1"/>
    </source>
</evidence>
<dbReference type="RefSeq" id="WP_076452861.1">
    <property type="nucleotide sequence ID" value="NZ_FTOJ01000014.1"/>
</dbReference>
<dbReference type="OrthoDB" id="1032058at2"/>
<dbReference type="Gene3D" id="3.40.1360.10">
    <property type="match status" value="1"/>
</dbReference>
<name>A0A1N7PFS3_9FLAO</name>
<gene>
    <name evidence="1" type="ORF">B0A70_11695</name>
    <name evidence="2" type="ORF">SAMN05421796_1145</name>
</gene>
<dbReference type="Pfam" id="PF13155">
    <property type="entry name" value="Toprim_2"/>
    <property type="match status" value="1"/>
</dbReference>
<keyword evidence="4" id="KW-1185">Reference proteome</keyword>
<dbReference type="AlphaFoldDB" id="A0A1N7PFS3"/>
<reference evidence="1 4" key="1">
    <citation type="submission" date="2016-11" db="EMBL/GenBank/DDBJ databases">
        <title>Whole genomes of Flavobacteriaceae.</title>
        <authorList>
            <person name="Stine C."/>
            <person name="Li C."/>
            <person name="Tadesse D."/>
        </authorList>
    </citation>
    <scope>NUCLEOTIDE SEQUENCE [LARGE SCALE GENOMIC DNA]</scope>
    <source>
        <strain evidence="1 4">DSM 21068</strain>
    </source>
</reference>
<reference evidence="3" key="2">
    <citation type="submission" date="2017-01" db="EMBL/GenBank/DDBJ databases">
        <authorList>
            <person name="Varghese N."/>
            <person name="Submissions S."/>
        </authorList>
    </citation>
    <scope>NUCLEOTIDE SEQUENCE [LARGE SCALE GENOMIC DNA]</scope>
    <source>
        <strain evidence="3">DSM 21068</strain>
    </source>
</reference>
<dbReference type="STRING" id="551459.SAMN05421796_1145"/>